<dbReference type="GO" id="GO:0030366">
    <property type="term" value="F:molybdopterin synthase activity"/>
    <property type="evidence" value="ECO:0007669"/>
    <property type="project" value="UniProtKB-EC"/>
</dbReference>
<reference evidence="13 14" key="1">
    <citation type="submission" date="2016-10" db="EMBL/GenBank/DDBJ databases">
        <authorList>
            <person name="de Groot N.N."/>
        </authorList>
    </citation>
    <scope>NUCLEOTIDE SEQUENCE [LARGE SCALE GENOMIC DNA]</scope>
    <source>
        <strain evidence="13 14">DSM 22012</strain>
    </source>
</reference>
<dbReference type="Gene3D" id="3.90.1170.40">
    <property type="entry name" value="Molybdopterin biosynthesis MoaE subunit"/>
    <property type="match status" value="1"/>
</dbReference>
<accession>A0A1H5UUN9</accession>
<dbReference type="OrthoDB" id="9803224at2"/>
<feature type="compositionally biased region" description="Acidic residues" evidence="12">
    <location>
        <begin position="150"/>
        <end position="159"/>
    </location>
</feature>
<dbReference type="InterPro" id="IPR003448">
    <property type="entry name" value="Mopterin_biosynth_MoaE"/>
</dbReference>
<dbReference type="AlphaFoldDB" id="A0A1H5UUN9"/>
<dbReference type="Pfam" id="PF02391">
    <property type="entry name" value="MoaE"/>
    <property type="match status" value="1"/>
</dbReference>
<feature type="compositionally biased region" description="Basic and acidic residues" evidence="12">
    <location>
        <begin position="137"/>
        <end position="148"/>
    </location>
</feature>
<comment type="subunit">
    <text evidence="6">Heterotetramer of 2 MoaD subunits and 2 MoaE subunits. Also stable as homodimer. The enzyme changes between these two forms during catalysis.</text>
</comment>
<evidence type="ECO:0000256" key="4">
    <source>
        <dbReference type="ARBA" id="ARBA00013858"/>
    </source>
</evidence>
<evidence type="ECO:0000313" key="13">
    <source>
        <dbReference type="EMBL" id="SEF78852.1"/>
    </source>
</evidence>
<evidence type="ECO:0000256" key="5">
    <source>
        <dbReference type="ARBA" id="ARBA00023150"/>
    </source>
</evidence>
<comment type="pathway">
    <text evidence="1">Cofactor biosynthesis; molybdopterin biosynthesis.</text>
</comment>
<evidence type="ECO:0000256" key="3">
    <source>
        <dbReference type="ARBA" id="ARBA00011950"/>
    </source>
</evidence>
<dbReference type="CDD" id="cd00756">
    <property type="entry name" value="MoaE"/>
    <property type="match status" value="1"/>
</dbReference>
<dbReference type="InterPro" id="IPR036563">
    <property type="entry name" value="MoaE_sf"/>
</dbReference>
<proteinExistence type="inferred from homology"/>
<protein>
    <recommendedName>
        <fullName evidence="4">Molybdopterin synthase catalytic subunit</fullName>
        <ecNumber evidence="3">2.8.1.12</ecNumber>
    </recommendedName>
    <alternativeName>
        <fullName evidence="9">MPT synthase subunit 2</fullName>
    </alternativeName>
    <alternativeName>
        <fullName evidence="7">Molybdenum cofactor biosynthesis protein E</fullName>
    </alternativeName>
    <alternativeName>
        <fullName evidence="8">Molybdopterin-converting factor large subunit</fullName>
    </alternativeName>
    <alternativeName>
        <fullName evidence="10">Molybdopterin-converting factor subunit 2</fullName>
    </alternativeName>
</protein>
<dbReference type="UniPathway" id="UPA00344"/>
<dbReference type="GO" id="GO:0006777">
    <property type="term" value="P:Mo-molybdopterin cofactor biosynthetic process"/>
    <property type="evidence" value="ECO:0007669"/>
    <property type="project" value="UniProtKB-KW"/>
</dbReference>
<dbReference type="PANTHER" id="PTHR23404">
    <property type="entry name" value="MOLYBDOPTERIN SYNTHASE RELATED"/>
    <property type="match status" value="1"/>
</dbReference>
<sequence>MQLNDIGVQQEDFDLSAFNRMLRQGVSEYGAVVTFSGLVRDFADGSLEALELEHYPGMTERSLEKIVEQARARWELGNVVVRHRVGRMEPGDEIVFVGVTSAHRLEAFEAAQFLMDYLKRDAPFWKKEISAGQEHWVEQKDTDLKAADSWDSESDSSQD</sequence>
<evidence type="ECO:0000256" key="12">
    <source>
        <dbReference type="SAM" id="MobiDB-lite"/>
    </source>
</evidence>
<comment type="similarity">
    <text evidence="2">Belongs to the MoaE family.</text>
</comment>
<dbReference type="RefSeq" id="WP_104001502.1">
    <property type="nucleotide sequence ID" value="NZ_FNVQ01000001.1"/>
</dbReference>
<dbReference type="Proteomes" id="UP000236745">
    <property type="component" value="Unassembled WGS sequence"/>
</dbReference>
<evidence type="ECO:0000256" key="1">
    <source>
        <dbReference type="ARBA" id="ARBA00005046"/>
    </source>
</evidence>
<evidence type="ECO:0000256" key="9">
    <source>
        <dbReference type="ARBA" id="ARBA00030781"/>
    </source>
</evidence>
<organism evidence="13 14">
    <name type="scientific">Marinobacterium lutimaris</name>
    <dbReference type="NCBI Taxonomy" id="568106"/>
    <lineage>
        <taxon>Bacteria</taxon>
        <taxon>Pseudomonadati</taxon>
        <taxon>Pseudomonadota</taxon>
        <taxon>Gammaproteobacteria</taxon>
        <taxon>Oceanospirillales</taxon>
        <taxon>Oceanospirillaceae</taxon>
        <taxon>Marinobacterium</taxon>
    </lineage>
</organism>
<evidence type="ECO:0000256" key="10">
    <source>
        <dbReference type="ARBA" id="ARBA00032474"/>
    </source>
</evidence>
<evidence type="ECO:0000256" key="6">
    <source>
        <dbReference type="ARBA" id="ARBA00026066"/>
    </source>
</evidence>
<evidence type="ECO:0000256" key="8">
    <source>
        <dbReference type="ARBA" id="ARBA00030407"/>
    </source>
</evidence>
<dbReference type="SUPFAM" id="SSF54690">
    <property type="entry name" value="Molybdopterin synthase subunit MoaE"/>
    <property type="match status" value="1"/>
</dbReference>
<keyword evidence="5" id="KW-0501">Molybdenum cofactor biosynthesis</keyword>
<evidence type="ECO:0000256" key="11">
    <source>
        <dbReference type="ARBA" id="ARBA00049878"/>
    </source>
</evidence>
<dbReference type="NCBIfam" id="NF007959">
    <property type="entry name" value="PRK10678.1"/>
    <property type="match status" value="1"/>
</dbReference>
<evidence type="ECO:0000256" key="7">
    <source>
        <dbReference type="ARBA" id="ARBA00029745"/>
    </source>
</evidence>
<comment type="catalytic activity">
    <reaction evidence="11">
        <text>2 [molybdopterin-synthase sulfur-carrier protein]-C-terminal-Gly-aminoethanethioate + cyclic pyranopterin phosphate + H2O = molybdopterin + 2 [molybdopterin-synthase sulfur-carrier protein]-C-terminal Gly-Gly + 2 H(+)</text>
        <dbReference type="Rhea" id="RHEA:26333"/>
        <dbReference type="Rhea" id="RHEA-COMP:12202"/>
        <dbReference type="Rhea" id="RHEA-COMP:19907"/>
        <dbReference type="ChEBI" id="CHEBI:15377"/>
        <dbReference type="ChEBI" id="CHEBI:15378"/>
        <dbReference type="ChEBI" id="CHEBI:58698"/>
        <dbReference type="ChEBI" id="CHEBI:59648"/>
        <dbReference type="ChEBI" id="CHEBI:90778"/>
        <dbReference type="ChEBI" id="CHEBI:232372"/>
        <dbReference type="EC" id="2.8.1.12"/>
    </reaction>
</comment>
<keyword evidence="14" id="KW-1185">Reference proteome</keyword>
<evidence type="ECO:0000313" key="14">
    <source>
        <dbReference type="Proteomes" id="UP000236745"/>
    </source>
</evidence>
<feature type="region of interest" description="Disordered" evidence="12">
    <location>
        <begin position="137"/>
        <end position="159"/>
    </location>
</feature>
<name>A0A1H5UUN9_9GAMM</name>
<dbReference type="EC" id="2.8.1.12" evidence="3"/>
<gene>
    <name evidence="13" type="ORF">SAMN05444390_101518</name>
</gene>
<evidence type="ECO:0000256" key="2">
    <source>
        <dbReference type="ARBA" id="ARBA00005426"/>
    </source>
</evidence>
<dbReference type="EMBL" id="FNVQ01000001">
    <property type="protein sequence ID" value="SEF78852.1"/>
    <property type="molecule type" value="Genomic_DNA"/>
</dbReference>